<name>A0A165EW12_9BASI</name>
<gene>
    <name evidence="18" type="ORF">CALCODRAFT_518639</name>
</gene>
<dbReference type="UniPathway" id="UPA00222"/>
<evidence type="ECO:0000256" key="13">
    <source>
        <dbReference type="ARBA" id="ARBA00023004"/>
    </source>
</evidence>
<evidence type="ECO:0000256" key="12">
    <source>
        <dbReference type="ARBA" id="ARBA00023002"/>
    </source>
</evidence>
<proteinExistence type="inferred from homology"/>
<dbReference type="InterPro" id="IPR012171">
    <property type="entry name" value="Fatty_acid_desaturase"/>
</dbReference>
<dbReference type="GO" id="GO:0016020">
    <property type="term" value="C:membrane"/>
    <property type="evidence" value="ECO:0007669"/>
    <property type="project" value="UniProtKB-SubCell"/>
</dbReference>
<evidence type="ECO:0000256" key="3">
    <source>
        <dbReference type="ARBA" id="ARBA00004991"/>
    </source>
</evidence>
<comment type="similarity">
    <text evidence="4">Belongs to the fatty acid desaturase type 1 family.</text>
</comment>
<dbReference type="Gene3D" id="3.10.120.10">
    <property type="entry name" value="Cytochrome b5-like heme/steroid binding domain"/>
    <property type="match status" value="1"/>
</dbReference>
<dbReference type="Pfam" id="PF00173">
    <property type="entry name" value="Cyt-b5"/>
    <property type="match status" value="1"/>
</dbReference>
<evidence type="ECO:0000313" key="19">
    <source>
        <dbReference type="Proteomes" id="UP000076842"/>
    </source>
</evidence>
<dbReference type="InterPro" id="IPR005804">
    <property type="entry name" value="FA_desaturase_dom"/>
</dbReference>
<keyword evidence="8 16" id="KW-0812">Transmembrane</keyword>
<dbReference type="STRING" id="1353952.A0A165EW12"/>
<dbReference type="InterPro" id="IPR036400">
    <property type="entry name" value="Cyt_B5-like_heme/steroid_sf"/>
</dbReference>
<evidence type="ECO:0000256" key="5">
    <source>
        <dbReference type="ARBA" id="ARBA00012019"/>
    </source>
</evidence>
<evidence type="ECO:0000256" key="4">
    <source>
        <dbReference type="ARBA" id="ARBA00009295"/>
    </source>
</evidence>
<dbReference type="GO" id="GO:0016717">
    <property type="term" value="F:oxidoreductase activity, acting on paired donors, with oxidation of a pair of donors resulting in the reduction of molecular oxygen to two molecules of water"/>
    <property type="evidence" value="ECO:0007669"/>
    <property type="project" value="TreeGrafter"/>
</dbReference>
<dbReference type="OrthoDB" id="260091at2759"/>
<dbReference type="PANTHER" id="PTHR19353">
    <property type="entry name" value="FATTY ACID DESATURASE 2"/>
    <property type="match status" value="1"/>
</dbReference>
<dbReference type="Proteomes" id="UP000076842">
    <property type="component" value="Unassembled WGS sequence"/>
</dbReference>
<feature type="domain" description="Cytochrome b5 heme-binding" evidence="17">
    <location>
        <begin position="3"/>
        <end position="80"/>
    </location>
</feature>
<dbReference type="GO" id="GO:0006665">
    <property type="term" value="P:sphingolipid metabolic process"/>
    <property type="evidence" value="ECO:0007669"/>
    <property type="project" value="UniProtKB-UniPathway"/>
</dbReference>
<keyword evidence="7" id="KW-0349">Heme</keyword>
<feature type="transmembrane region" description="Helical" evidence="16">
    <location>
        <begin position="352"/>
        <end position="370"/>
    </location>
</feature>
<evidence type="ECO:0000256" key="8">
    <source>
        <dbReference type="ARBA" id="ARBA00022692"/>
    </source>
</evidence>
<evidence type="ECO:0000256" key="7">
    <source>
        <dbReference type="ARBA" id="ARBA00022617"/>
    </source>
</evidence>
<keyword evidence="19" id="KW-1185">Reference proteome</keyword>
<comment type="pathway">
    <text evidence="3">Sphingolipid metabolism.</text>
</comment>
<keyword evidence="13" id="KW-0408">Iron</keyword>
<keyword evidence="14" id="KW-0443">Lipid metabolism</keyword>
<evidence type="ECO:0000256" key="1">
    <source>
        <dbReference type="ARBA" id="ARBA00004141"/>
    </source>
</evidence>
<sequence length="512" mass="58284">MKDRLWTREEVAQGVRAGQSLVIYNGQVLKISDAWLAQHPGGKLAILHFVGRDATCEIDGFHSPQTLLGRLPHFVVGRVEYGAEGWTPLMPPLETGWVRKEGKDGKVRWVNEAGHVDTHDEREILLVKKADLVDPAGPPLSALEPQPTTLLQKAQHSHAIALRELHEQIKSKGLYQCRYITGYGPEVLRYTLFAALAVWLYRREWYLLSAVSLGIFWHQLTFTAHDLGHCGVTHDWTIDRVLGIFIADFLGGLSIGWWVDNHNVHHLVTNHPTHDPDIQHIPFFAITPQFFNSLWSTYYNRVMEFDAPSRFLIRFQPYLYYVILSLARFNLYANSYVFLAKGDRGKWRTAEFVCIALFWTWFGLVLSGVPDWRTRLAFFMISQIVPSPVHVQIVQSHFARSTVDMGPWESFPDRQLRTTTDISCPDALAWMHGGLQLQVTHHLFPRLPRHNLKAASALVKEYAKENGLEYAEFGLFETNGQVLGVLRDVANQVEVFCKIAKAEAEGNLSQGN</sequence>
<evidence type="ECO:0000256" key="16">
    <source>
        <dbReference type="SAM" id="Phobius"/>
    </source>
</evidence>
<evidence type="ECO:0000256" key="6">
    <source>
        <dbReference type="ARBA" id="ARBA00016939"/>
    </source>
</evidence>
<evidence type="ECO:0000259" key="17">
    <source>
        <dbReference type="PROSITE" id="PS50255"/>
    </source>
</evidence>
<dbReference type="InParanoid" id="A0A165EW12"/>
<dbReference type="InterPro" id="IPR001199">
    <property type="entry name" value="Cyt_B5-like_heme/steroid-bd"/>
</dbReference>
<dbReference type="PIRSF" id="PIRSF015921">
    <property type="entry name" value="FA_sphinglp_des"/>
    <property type="match status" value="1"/>
</dbReference>
<keyword evidence="10" id="KW-0746">Sphingolipid metabolism</keyword>
<feature type="transmembrane region" description="Helical" evidence="16">
    <location>
        <begin position="318"/>
        <end position="340"/>
    </location>
</feature>
<evidence type="ECO:0000256" key="14">
    <source>
        <dbReference type="ARBA" id="ARBA00023098"/>
    </source>
</evidence>
<dbReference type="SMART" id="SM01117">
    <property type="entry name" value="Cyt-b5"/>
    <property type="match status" value="1"/>
</dbReference>
<accession>A0A165EW12</accession>
<protein>
    <recommendedName>
        <fullName evidence="6">Delta 8-(E)-sphingolipid desaturase</fullName>
        <ecNumber evidence="5">1.14.19.18</ecNumber>
    </recommendedName>
</protein>
<comment type="pathway">
    <text evidence="2">Lipid metabolism; sphingolipid metabolism.</text>
</comment>
<evidence type="ECO:0000256" key="11">
    <source>
        <dbReference type="ARBA" id="ARBA00022989"/>
    </source>
</evidence>
<keyword evidence="9" id="KW-0479">Metal-binding</keyword>
<dbReference type="PANTHER" id="PTHR19353:SF30">
    <property type="entry name" value="DELTA 8-(E)-SPHINGOLIPID DESATURASE"/>
    <property type="match status" value="1"/>
</dbReference>
<evidence type="ECO:0000256" key="15">
    <source>
        <dbReference type="ARBA" id="ARBA00023136"/>
    </source>
</evidence>
<organism evidence="18 19">
    <name type="scientific">Calocera cornea HHB12733</name>
    <dbReference type="NCBI Taxonomy" id="1353952"/>
    <lineage>
        <taxon>Eukaryota</taxon>
        <taxon>Fungi</taxon>
        <taxon>Dikarya</taxon>
        <taxon>Basidiomycota</taxon>
        <taxon>Agaricomycotina</taxon>
        <taxon>Dacrymycetes</taxon>
        <taxon>Dacrymycetales</taxon>
        <taxon>Dacrymycetaceae</taxon>
        <taxon>Calocera</taxon>
    </lineage>
</organism>
<keyword evidence="15 16" id="KW-0472">Membrane</keyword>
<dbReference type="PROSITE" id="PS50255">
    <property type="entry name" value="CYTOCHROME_B5_2"/>
    <property type="match status" value="1"/>
</dbReference>
<keyword evidence="11 16" id="KW-1133">Transmembrane helix</keyword>
<dbReference type="AlphaFoldDB" id="A0A165EW12"/>
<comment type="subcellular location">
    <subcellularLocation>
        <location evidence="1">Membrane</location>
        <topology evidence="1">Multi-pass membrane protein</topology>
    </subcellularLocation>
</comment>
<evidence type="ECO:0000313" key="18">
    <source>
        <dbReference type="EMBL" id="KZT55634.1"/>
    </source>
</evidence>
<keyword evidence="12" id="KW-0560">Oxidoreductase</keyword>
<dbReference type="GO" id="GO:0046872">
    <property type="term" value="F:metal ion binding"/>
    <property type="evidence" value="ECO:0007669"/>
    <property type="project" value="UniProtKB-KW"/>
</dbReference>
<dbReference type="EC" id="1.14.19.18" evidence="5"/>
<dbReference type="EMBL" id="KV423991">
    <property type="protein sequence ID" value="KZT55634.1"/>
    <property type="molecule type" value="Genomic_DNA"/>
</dbReference>
<dbReference type="CDD" id="cd03506">
    <property type="entry name" value="Delta6-FADS-like"/>
    <property type="match status" value="1"/>
</dbReference>
<reference evidence="18 19" key="1">
    <citation type="journal article" date="2016" name="Mol. Biol. Evol.">
        <title>Comparative Genomics of Early-Diverging Mushroom-Forming Fungi Provides Insights into the Origins of Lignocellulose Decay Capabilities.</title>
        <authorList>
            <person name="Nagy L.G."/>
            <person name="Riley R."/>
            <person name="Tritt A."/>
            <person name="Adam C."/>
            <person name="Daum C."/>
            <person name="Floudas D."/>
            <person name="Sun H."/>
            <person name="Yadav J.S."/>
            <person name="Pangilinan J."/>
            <person name="Larsson K.H."/>
            <person name="Matsuura K."/>
            <person name="Barry K."/>
            <person name="Labutti K."/>
            <person name="Kuo R."/>
            <person name="Ohm R.A."/>
            <person name="Bhattacharya S.S."/>
            <person name="Shirouzu T."/>
            <person name="Yoshinaga Y."/>
            <person name="Martin F.M."/>
            <person name="Grigoriev I.V."/>
            <person name="Hibbett D.S."/>
        </authorList>
    </citation>
    <scope>NUCLEOTIDE SEQUENCE [LARGE SCALE GENOMIC DNA]</scope>
    <source>
        <strain evidence="18 19">HHB12733</strain>
    </source>
</reference>
<dbReference type="Pfam" id="PF00487">
    <property type="entry name" value="FA_desaturase"/>
    <property type="match status" value="1"/>
</dbReference>
<evidence type="ECO:0000256" key="9">
    <source>
        <dbReference type="ARBA" id="ARBA00022723"/>
    </source>
</evidence>
<evidence type="ECO:0000256" key="2">
    <source>
        <dbReference type="ARBA" id="ARBA00004760"/>
    </source>
</evidence>
<dbReference type="SUPFAM" id="SSF55856">
    <property type="entry name" value="Cytochrome b5-like heme/steroid binding domain"/>
    <property type="match status" value="1"/>
</dbReference>
<evidence type="ECO:0000256" key="10">
    <source>
        <dbReference type="ARBA" id="ARBA00022919"/>
    </source>
</evidence>